<name>A0A2R8AKM0_9RHOB</name>
<dbReference type="GO" id="GO:0004735">
    <property type="term" value="F:pyrroline-5-carboxylate reductase activity"/>
    <property type="evidence" value="ECO:0007669"/>
    <property type="project" value="UniProtKB-UniRule"/>
</dbReference>
<dbReference type="Pfam" id="PF03807">
    <property type="entry name" value="F420_oxidored"/>
    <property type="match status" value="1"/>
</dbReference>
<dbReference type="RefSeq" id="WP_108856558.1">
    <property type="nucleotide sequence ID" value="NZ_OMOI01000001.1"/>
</dbReference>
<dbReference type="InterPro" id="IPR000304">
    <property type="entry name" value="Pyrroline-COOH_reductase"/>
</dbReference>
<dbReference type="SUPFAM" id="SSF48179">
    <property type="entry name" value="6-phosphogluconate dehydrogenase C-terminal domain-like"/>
    <property type="match status" value="1"/>
</dbReference>
<dbReference type="InterPro" id="IPR036291">
    <property type="entry name" value="NAD(P)-bd_dom_sf"/>
</dbReference>
<evidence type="ECO:0000256" key="1">
    <source>
        <dbReference type="ARBA" id="ARBA00005525"/>
    </source>
</evidence>
<feature type="binding site" evidence="5">
    <location>
        <begin position="10"/>
        <end position="16"/>
    </location>
    <ligand>
        <name>NADP(+)</name>
        <dbReference type="ChEBI" id="CHEBI:58349"/>
    </ligand>
</feature>
<keyword evidence="4" id="KW-0641">Proline biosynthesis</keyword>
<dbReference type="PIRSF" id="PIRSF000193">
    <property type="entry name" value="Pyrrol-5-carb_rd"/>
    <property type="match status" value="1"/>
</dbReference>
<keyword evidence="3 4" id="KW-0560">Oxidoreductase</keyword>
<evidence type="ECO:0000256" key="2">
    <source>
        <dbReference type="ARBA" id="ARBA00022857"/>
    </source>
</evidence>
<keyword evidence="4" id="KW-0963">Cytoplasm</keyword>
<gene>
    <name evidence="8" type="primary">proC_1</name>
    <name evidence="4" type="synonym">proC</name>
    <name evidence="8" type="ORF">ALP8811_01578</name>
</gene>
<evidence type="ECO:0000313" key="8">
    <source>
        <dbReference type="EMBL" id="SPF76570.1"/>
    </source>
</evidence>
<evidence type="ECO:0000256" key="3">
    <source>
        <dbReference type="ARBA" id="ARBA00023002"/>
    </source>
</evidence>
<dbReference type="PANTHER" id="PTHR11645:SF0">
    <property type="entry name" value="PYRROLINE-5-CARBOXYLATE REDUCTASE 3"/>
    <property type="match status" value="1"/>
</dbReference>
<dbReference type="InterPro" id="IPR029036">
    <property type="entry name" value="P5CR_dimer"/>
</dbReference>
<dbReference type="GO" id="GO:0005737">
    <property type="term" value="C:cytoplasm"/>
    <property type="evidence" value="ECO:0007669"/>
    <property type="project" value="UniProtKB-SubCell"/>
</dbReference>
<comment type="function">
    <text evidence="4">Catalyzes the reduction of 1-pyrroline-5-carboxylate (PCA) to L-proline.</text>
</comment>
<keyword evidence="9" id="KW-1185">Reference proteome</keyword>
<dbReference type="SUPFAM" id="SSF51735">
    <property type="entry name" value="NAD(P)-binding Rossmann-fold domains"/>
    <property type="match status" value="1"/>
</dbReference>
<comment type="similarity">
    <text evidence="1 4">Belongs to the pyrroline-5-carboxylate reductase family.</text>
</comment>
<reference evidence="9" key="1">
    <citation type="submission" date="2018-03" db="EMBL/GenBank/DDBJ databases">
        <authorList>
            <person name="Rodrigo-Torres L."/>
            <person name="Arahal R. D."/>
            <person name="Lucena T."/>
        </authorList>
    </citation>
    <scope>NUCLEOTIDE SEQUENCE [LARGE SCALE GENOMIC DNA]</scope>
    <source>
        <strain evidence="9">CECT 8811</strain>
    </source>
</reference>
<evidence type="ECO:0000256" key="5">
    <source>
        <dbReference type="PIRSR" id="PIRSR000193-1"/>
    </source>
</evidence>
<evidence type="ECO:0000259" key="7">
    <source>
        <dbReference type="Pfam" id="PF14748"/>
    </source>
</evidence>
<evidence type="ECO:0000313" key="9">
    <source>
        <dbReference type="Proteomes" id="UP000244911"/>
    </source>
</evidence>
<comment type="subcellular location">
    <subcellularLocation>
        <location evidence="4">Cytoplasm</location>
    </subcellularLocation>
</comment>
<dbReference type="Gene3D" id="3.40.50.720">
    <property type="entry name" value="NAD(P)-binding Rossmann-like Domain"/>
    <property type="match status" value="1"/>
</dbReference>
<dbReference type="Gene3D" id="1.10.3730.10">
    <property type="entry name" value="ProC C-terminal domain-like"/>
    <property type="match status" value="1"/>
</dbReference>
<accession>A0A2R8AKM0</accession>
<dbReference type="Pfam" id="PF14748">
    <property type="entry name" value="P5CR_dimer"/>
    <property type="match status" value="1"/>
</dbReference>
<comment type="catalytic activity">
    <reaction evidence="4">
        <text>L-proline + NAD(+) = (S)-1-pyrroline-5-carboxylate + NADH + 2 H(+)</text>
        <dbReference type="Rhea" id="RHEA:14105"/>
        <dbReference type="ChEBI" id="CHEBI:15378"/>
        <dbReference type="ChEBI" id="CHEBI:17388"/>
        <dbReference type="ChEBI" id="CHEBI:57540"/>
        <dbReference type="ChEBI" id="CHEBI:57945"/>
        <dbReference type="ChEBI" id="CHEBI:60039"/>
        <dbReference type="EC" id="1.5.1.2"/>
    </reaction>
</comment>
<protein>
    <recommendedName>
        <fullName evidence="4">Pyrroline-5-carboxylate reductase</fullName>
        <shortName evidence="4">P5C reductase</shortName>
        <shortName evidence="4">P5CR</shortName>
        <ecNumber evidence="4">1.5.1.2</ecNumber>
    </recommendedName>
    <alternativeName>
        <fullName evidence="4">PCA reductase</fullName>
    </alternativeName>
</protein>
<feature type="domain" description="Pyrroline-5-carboxylate reductase catalytic N-terminal" evidence="6">
    <location>
        <begin position="7"/>
        <end position="94"/>
    </location>
</feature>
<dbReference type="EMBL" id="OMOI01000001">
    <property type="protein sequence ID" value="SPF76570.1"/>
    <property type="molecule type" value="Genomic_DNA"/>
</dbReference>
<evidence type="ECO:0000259" key="6">
    <source>
        <dbReference type="Pfam" id="PF03807"/>
    </source>
</evidence>
<organism evidence="8 9">
    <name type="scientific">Aliiroseovarius pelagivivens</name>
    <dbReference type="NCBI Taxonomy" id="1639690"/>
    <lineage>
        <taxon>Bacteria</taxon>
        <taxon>Pseudomonadati</taxon>
        <taxon>Pseudomonadota</taxon>
        <taxon>Alphaproteobacteria</taxon>
        <taxon>Rhodobacterales</taxon>
        <taxon>Paracoccaceae</taxon>
        <taxon>Aliiroseovarius</taxon>
    </lineage>
</organism>
<comment type="catalytic activity">
    <reaction evidence="4">
        <text>L-proline + NADP(+) = (S)-1-pyrroline-5-carboxylate + NADPH + 2 H(+)</text>
        <dbReference type="Rhea" id="RHEA:14109"/>
        <dbReference type="ChEBI" id="CHEBI:15378"/>
        <dbReference type="ChEBI" id="CHEBI:17388"/>
        <dbReference type="ChEBI" id="CHEBI:57783"/>
        <dbReference type="ChEBI" id="CHEBI:58349"/>
        <dbReference type="ChEBI" id="CHEBI:60039"/>
        <dbReference type="EC" id="1.5.1.2"/>
    </reaction>
</comment>
<dbReference type="HAMAP" id="MF_01925">
    <property type="entry name" value="P5C_reductase"/>
    <property type="match status" value="1"/>
</dbReference>
<keyword evidence="2 4" id="KW-0521">NADP</keyword>
<sequence length="264" mass="27101">MLGDKILGVIGGSGQLGCAIIQGLVAANALPANRILVSNRSGARGDLPDTVRVVTDHAELVAACDVILLSVPPTGASEMRLRADGKLVLSVMAGVTIDQLAEIAGHDRVIRAMSSPAAAEQLAYSPYVLRTGARDDAALTEELFGAIGKTDALHEEAQLDVFTAITGPVPGFVALFADAMIGFARDQGVDGDVAERAVRQLFLAAGNEMGAGGPSPAKQVQWMIDYAGTTAAGLEAMKAAGVEDVIDKGLAAAVEKARRIAEAS</sequence>
<dbReference type="InterPro" id="IPR028939">
    <property type="entry name" value="P5C_Rdtase_cat_N"/>
</dbReference>
<dbReference type="Proteomes" id="UP000244911">
    <property type="component" value="Unassembled WGS sequence"/>
</dbReference>
<dbReference type="AlphaFoldDB" id="A0A2R8AKM0"/>
<dbReference type="UniPathway" id="UPA00098">
    <property type="reaction ID" value="UER00361"/>
</dbReference>
<comment type="pathway">
    <text evidence="4">Amino-acid biosynthesis; L-proline biosynthesis; L-proline from L-glutamate 5-semialdehyde: step 1/1.</text>
</comment>
<dbReference type="EC" id="1.5.1.2" evidence="4"/>
<proteinExistence type="inferred from homology"/>
<dbReference type="OrthoDB" id="8418678at2"/>
<dbReference type="GO" id="GO:0055129">
    <property type="term" value="P:L-proline biosynthetic process"/>
    <property type="evidence" value="ECO:0007669"/>
    <property type="project" value="UniProtKB-UniRule"/>
</dbReference>
<feature type="domain" description="Pyrroline-5-carboxylate reductase dimerisation" evidence="7">
    <location>
        <begin position="156"/>
        <end position="259"/>
    </location>
</feature>
<dbReference type="InterPro" id="IPR008927">
    <property type="entry name" value="6-PGluconate_DH-like_C_sf"/>
</dbReference>
<evidence type="ECO:0000256" key="4">
    <source>
        <dbReference type="HAMAP-Rule" id="MF_01925"/>
    </source>
</evidence>
<dbReference type="PANTHER" id="PTHR11645">
    <property type="entry name" value="PYRROLINE-5-CARBOXYLATE REDUCTASE"/>
    <property type="match status" value="1"/>
</dbReference>
<keyword evidence="4" id="KW-0028">Amino-acid biosynthesis</keyword>